<gene>
    <name evidence="1" type="ORF">mPipKuh1_007805</name>
</gene>
<organism evidence="1 2">
    <name type="scientific">Pipistrellus kuhlii</name>
    <name type="common">Kuhl's pipistrelle</name>
    <dbReference type="NCBI Taxonomy" id="59472"/>
    <lineage>
        <taxon>Eukaryota</taxon>
        <taxon>Metazoa</taxon>
        <taxon>Chordata</taxon>
        <taxon>Craniata</taxon>
        <taxon>Vertebrata</taxon>
        <taxon>Euteleostomi</taxon>
        <taxon>Mammalia</taxon>
        <taxon>Eutheria</taxon>
        <taxon>Laurasiatheria</taxon>
        <taxon>Chiroptera</taxon>
        <taxon>Yangochiroptera</taxon>
        <taxon>Vespertilionidae</taxon>
        <taxon>Pipistrellus</taxon>
    </lineage>
</organism>
<dbReference type="Proteomes" id="UP000558488">
    <property type="component" value="Unassembled WGS sequence"/>
</dbReference>
<proteinExistence type="predicted"/>
<evidence type="ECO:0000313" key="2">
    <source>
        <dbReference type="Proteomes" id="UP000558488"/>
    </source>
</evidence>
<protein>
    <submittedName>
        <fullName evidence="1">Uncharacterized protein</fullName>
    </submittedName>
</protein>
<accession>A0A7J8B2B7</accession>
<evidence type="ECO:0000313" key="1">
    <source>
        <dbReference type="EMBL" id="KAF6392616.1"/>
    </source>
</evidence>
<keyword evidence="2" id="KW-1185">Reference proteome</keyword>
<name>A0A7J8B2B7_PIPKU</name>
<reference evidence="1 2" key="1">
    <citation type="journal article" date="2020" name="Nature">
        <title>Six reference-quality genomes reveal evolution of bat adaptations.</title>
        <authorList>
            <person name="Jebb D."/>
            <person name="Huang Z."/>
            <person name="Pippel M."/>
            <person name="Hughes G.M."/>
            <person name="Lavrichenko K."/>
            <person name="Devanna P."/>
            <person name="Winkler S."/>
            <person name="Jermiin L.S."/>
            <person name="Skirmuntt E.C."/>
            <person name="Katzourakis A."/>
            <person name="Burkitt-Gray L."/>
            <person name="Ray D.A."/>
            <person name="Sullivan K.A.M."/>
            <person name="Roscito J.G."/>
            <person name="Kirilenko B.M."/>
            <person name="Davalos L.M."/>
            <person name="Corthals A.P."/>
            <person name="Power M.L."/>
            <person name="Jones G."/>
            <person name="Ransome R.D."/>
            <person name="Dechmann D.K.N."/>
            <person name="Locatelli A.G."/>
            <person name="Puechmaille S.J."/>
            <person name="Fedrigo O."/>
            <person name="Jarvis E.D."/>
            <person name="Hiller M."/>
            <person name="Vernes S.C."/>
            <person name="Myers E.W."/>
            <person name="Teeling E.C."/>
        </authorList>
    </citation>
    <scope>NUCLEOTIDE SEQUENCE [LARGE SCALE GENOMIC DNA]</scope>
    <source>
        <strain evidence="1">MPipKuh1</strain>
        <tissue evidence="1">Flight muscle</tissue>
    </source>
</reference>
<sequence>MLHLWASPWGMSPVSHLLTDAHSLCCLGLRNVDIGKPSSHVALSSDLLFIMVTTLGLWPRLLKERSEHSRSRGGVGLFSSKPNVKVRQIVQPAEGPGGGMMGKFITGEGPGRNGGWPKDLWWGLQLSPWGRALVMCLS</sequence>
<comment type="caution">
    <text evidence="1">The sequence shown here is derived from an EMBL/GenBank/DDBJ whole genome shotgun (WGS) entry which is preliminary data.</text>
</comment>
<dbReference type="EMBL" id="JACAGB010000001">
    <property type="protein sequence ID" value="KAF6392616.1"/>
    <property type="molecule type" value="Genomic_DNA"/>
</dbReference>
<dbReference type="AlphaFoldDB" id="A0A7J8B2B7"/>